<name>A0A834N430_VESPE</name>
<protein>
    <submittedName>
        <fullName evidence="2">Uncharacterized protein</fullName>
    </submittedName>
</protein>
<organism evidence="2 3">
    <name type="scientific">Vespula pensylvanica</name>
    <name type="common">Western yellow jacket</name>
    <name type="synonym">Wasp</name>
    <dbReference type="NCBI Taxonomy" id="30213"/>
    <lineage>
        <taxon>Eukaryota</taxon>
        <taxon>Metazoa</taxon>
        <taxon>Ecdysozoa</taxon>
        <taxon>Arthropoda</taxon>
        <taxon>Hexapoda</taxon>
        <taxon>Insecta</taxon>
        <taxon>Pterygota</taxon>
        <taxon>Neoptera</taxon>
        <taxon>Endopterygota</taxon>
        <taxon>Hymenoptera</taxon>
        <taxon>Apocrita</taxon>
        <taxon>Aculeata</taxon>
        <taxon>Vespoidea</taxon>
        <taxon>Vespidae</taxon>
        <taxon>Vespinae</taxon>
        <taxon>Vespula</taxon>
    </lineage>
</organism>
<proteinExistence type="predicted"/>
<feature type="compositionally biased region" description="Basic and acidic residues" evidence="1">
    <location>
        <begin position="92"/>
        <end position="102"/>
    </location>
</feature>
<evidence type="ECO:0000256" key="1">
    <source>
        <dbReference type="SAM" id="MobiDB-lite"/>
    </source>
</evidence>
<evidence type="ECO:0000313" key="2">
    <source>
        <dbReference type="EMBL" id="KAF7394234.1"/>
    </source>
</evidence>
<keyword evidence="3" id="KW-1185">Reference proteome</keyword>
<dbReference type="AlphaFoldDB" id="A0A834N430"/>
<comment type="caution">
    <text evidence="2">The sequence shown here is derived from an EMBL/GenBank/DDBJ whole genome shotgun (WGS) entry which is preliminary data.</text>
</comment>
<accession>A0A834N430</accession>
<dbReference type="EMBL" id="JACSDY010000021">
    <property type="protein sequence ID" value="KAF7394234.1"/>
    <property type="molecule type" value="Genomic_DNA"/>
</dbReference>
<evidence type="ECO:0000313" key="3">
    <source>
        <dbReference type="Proteomes" id="UP000600918"/>
    </source>
</evidence>
<gene>
    <name evidence="2" type="ORF">H0235_016829</name>
</gene>
<reference evidence="2" key="1">
    <citation type="journal article" date="2020" name="G3 (Bethesda)">
        <title>High-Quality Assemblies for Three Invasive Social Wasps from the &lt;i&gt;Vespula&lt;/i&gt; Genus.</title>
        <authorList>
            <person name="Harrop T.W.R."/>
            <person name="Guhlin J."/>
            <person name="McLaughlin G.M."/>
            <person name="Permina E."/>
            <person name="Stockwell P."/>
            <person name="Gilligan J."/>
            <person name="Le Lec M.F."/>
            <person name="Gruber M.A.M."/>
            <person name="Quinn O."/>
            <person name="Lovegrove M."/>
            <person name="Duncan E.J."/>
            <person name="Remnant E.J."/>
            <person name="Van Eeckhoven J."/>
            <person name="Graham B."/>
            <person name="Knapp R.A."/>
            <person name="Langford K.W."/>
            <person name="Kronenberg Z."/>
            <person name="Press M.O."/>
            <person name="Eacker S.M."/>
            <person name="Wilson-Rankin E.E."/>
            <person name="Purcell J."/>
            <person name="Lester P.J."/>
            <person name="Dearden P.K."/>
        </authorList>
    </citation>
    <scope>NUCLEOTIDE SEQUENCE</scope>
    <source>
        <strain evidence="2">Volc-1</strain>
    </source>
</reference>
<sequence length="115" mass="13445">MQRHEVLQWPESSVGAREHFTRLALFSERSGVGYIYIDTEQSNTHWDADRRACKLAVSEHQSSPMMMHHRPCPRFANANTNFPRGSIQVDRRSLQTCHEQESTRPYPYRSSALKR</sequence>
<dbReference type="Proteomes" id="UP000600918">
    <property type="component" value="Unassembled WGS sequence"/>
</dbReference>
<feature type="region of interest" description="Disordered" evidence="1">
    <location>
        <begin position="92"/>
        <end position="115"/>
    </location>
</feature>